<accession>A0A0C9U4X3</accession>
<evidence type="ECO:0000256" key="1">
    <source>
        <dbReference type="SAM" id="Coils"/>
    </source>
</evidence>
<evidence type="ECO:0000313" key="3">
    <source>
        <dbReference type="Proteomes" id="UP000054279"/>
    </source>
</evidence>
<keyword evidence="3" id="KW-1185">Reference proteome</keyword>
<dbReference type="Proteomes" id="UP000054279">
    <property type="component" value="Unassembled WGS sequence"/>
</dbReference>
<protein>
    <submittedName>
        <fullName evidence="2">Uncharacterized protein</fullName>
    </submittedName>
</protein>
<dbReference type="EMBL" id="KN837522">
    <property type="protein sequence ID" value="KIJ24172.1"/>
    <property type="molecule type" value="Genomic_DNA"/>
</dbReference>
<gene>
    <name evidence="2" type="ORF">M422DRAFT_785944</name>
</gene>
<reference evidence="2 3" key="1">
    <citation type="submission" date="2014-06" db="EMBL/GenBank/DDBJ databases">
        <title>Evolutionary Origins and Diversification of the Mycorrhizal Mutualists.</title>
        <authorList>
            <consortium name="DOE Joint Genome Institute"/>
            <consortium name="Mycorrhizal Genomics Consortium"/>
            <person name="Kohler A."/>
            <person name="Kuo A."/>
            <person name="Nagy L.G."/>
            <person name="Floudas D."/>
            <person name="Copeland A."/>
            <person name="Barry K.W."/>
            <person name="Cichocki N."/>
            <person name="Veneault-Fourrey C."/>
            <person name="LaButti K."/>
            <person name="Lindquist E.A."/>
            <person name="Lipzen A."/>
            <person name="Lundell T."/>
            <person name="Morin E."/>
            <person name="Murat C."/>
            <person name="Riley R."/>
            <person name="Ohm R."/>
            <person name="Sun H."/>
            <person name="Tunlid A."/>
            <person name="Henrissat B."/>
            <person name="Grigoriev I.V."/>
            <person name="Hibbett D.S."/>
            <person name="Martin F."/>
        </authorList>
    </citation>
    <scope>NUCLEOTIDE SEQUENCE [LARGE SCALE GENOMIC DNA]</scope>
    <source>
        <strain evidence="2 3">SS14</strain>
    </source>
</reference>
<name>A0A0C9U4X3_SPHS4</name>
<dbReference type="HOGENOM" id="CLU_953662_0_0_1"/>
<organism evidence="2 3">
    <name type="scientific">Sphaerobolus stellatus (strain SS14)</name>
    <dbReference type="NCBI Taxonomy" id="990650"/>
    <lineage>
        <taxon>Eukaryota</taxon>
        <taxon>Fungi</taxon>
        <taxon>Dikarya</taxon>
        <taxon>Basidiomycota</taxon>
        <taxon>Agaricomycotina</taxon>
        <taxon>Agaricomycetes</taxon>
        <taxon>Phallomycetidae</taxon>
        <taxon>Geastrales</taxon>
        <taxon>Sphaerobolaceae</taxon>
        <taxon>Sphaerobolus</taxon>
    </lineage>
</organism>
<evidence type="ECO:0000313" key="2">
    <source>
        <dbReference type="EMBL" id="KIJ24172.1"/>
    </source>
</evidence>
<feature type="coiled-coil region" evidence="1">
    <location>
        <begin position="230"/>
        <end position="284"/>
    </location>
</feature>
<keyword evidence="1" id="KW-0175">Coiled coil</keyword>
<dbReference type="AlphaFoldDB" id="A0A0C9U4X3"/>
<sequence length="306" mass="34648">MTSASQPLGTIAIQYSDTSKIAKSTPLKLSYQVRKDLQAISTGWDCDYLKVPIIPTPGENVVFVKGLVANSEIKQRLASFPALETPNKSKLSHISKIVIGVENLEEYRNAVSATQTEDLDNRPAKRAKYSYKRQSVSPLPDLNTNHLKRFGEVDKKATTKDLGDPFVITKDITMDPPALDLLQDVDFDSFINLNGLLHTPVQSRQPSMDTEAIVERTGTEQGSSPVYCLIKDVQTKLEKADEERRRFEDMTRERILLLEDELKKERLARQATESELKKEKLARQATDNELKKRNELWDQAKLLFNS</sequence>
<proteinExistence type="predicted"/>